<evidence type="ECO:0000313" key="2">
    <source>
        <dbReference type="EMBL" id="CAG2210300.1"/>
    </source>
</evidence>
<feature type="region of interest" description="Disordered" evidence="1">
    <location>
        <begin position="1"/>
        <end position="22"/>
    </location>
</feature>
<sequence length="301" mass="34635">METASLSSSDVEESATSTEEDNLCVKDVQNQAHTLLVSNVKRPRHKPKTSVIPNCVSEWKRKHAEKVNIYYNESYYTTVSDVLIKKGNLTEFTIEQEQYMSTLKSHLHFDATLQNNPCQFATHEFYSKHMKPTLDSIRKKIKSSDEENSNDSYIDVMAKVHVDDFLSELSEYLLIGEQQYIDGACEVADGIYSQLFYAFATMCHLRPRSGCVIFTPEIEEDLDRNVLGRHAGELLLDVRKYAKGNDKMPGINSEWNKARTEDRSKAISYIKISITSGKILVIFIYTSFKINRKFKLEEWKL</sequence>
<evidence type="ECO:0000256" key="1">
    <source>
        <dbReference type="SAM" id="MobiDB-lite"/>
    </source>
</evidence>
<dbReference type="OrthoDB" id="6119706at2759"/>
<reference evidence="2" key="1">
    <citation type="submission" date="2021-03" db="EMBL/GenBank/DDBJ databases">
        <authorList>
            <person name="Bekaert M."/>
        </authorList>
    </citation>
    <scope>NUCLEOTIDE SEQUENCE</scope>
</reference>
<keyword evidence="3" id="KW-1185">Reference proteome</keyword>
<name>A0A8S3RU41_MYTED</name>
<protein>
    <submittedName>
        <fullName evidence="2">Uncharacterized protein</fullName>
    </submittedName>
</protein>
<dbReference type="Proteomes" id="UP000683360">
    <property type="component" value="Unassembled WGS sequence"/>
</dbReference>
<accession>A0A8S3RU41</accession>
<organism evidence="2 3">
    <name type="scientific">Mytilus edulis</name>
    <name type="common">Blue mussel</name>
    <dbReference type="NCBI Taxonomy" id="6550"/>
    <lineage>
        <taxon>Eukaryota</taxon>
        <taxon>Metazoa</taxon>
        <taxon>Spiralia</taxon>
        <taxon>Lophotrochozoa</taxon>
        <taxon>Mollusca</taxon>
        <taxon>Bivalvia</taxon>
        <taxon>Autobranchia</taxon>
        <taxon>Pteriomorphia</taxon>
        <taxon>Mytilida</taxon>
        <taxon>Mytiloidea</taxon>
        <taxon>Mytilidae</taxon>
        <taxon>Mytilinae</taxon>
        <taxon>Mytilus</taxon>
    </lineage>
</organism>
<dbReference type="AlphaFoldDB" id="A0A8S3RU41"/>
<proteinExistence type="predicted"/>
<gene>
    <name evidence="2" type="ORF">MEDL_24441</name>
</gene>
<comment type="caution">
    <text evidence="2">The sequence shown here is derived from an EMBL/GenBank/DDBJ whole genome shotgun (WGS) entry which is preliminary data.</text>
</comment>
<feature type="compositionally biased region" description="Acidic residues" evidence="1">
    <location>
        <begin position="10"/>
        <end position="22"/>
    </location>
</feature>
<evidence type="ECO:0000313" key="3">
    <source>
        <dbReference type="Proteomes" id="UP000683360"/>
    </source>
</evidence>
<dbReference type="EMBL" id="CAJPWZ010001229">
    <property type="protein sequence ID" value="CAG2210300.1"/>
    <property type="molecule type" value="Genomic_DNA"/>
</dbReference>